<evidence type="ECO:0000313" key="3">
    <source>
        <dbReference type="Proteomes" id="UP000286974"/>
    </source>
</evidence>
<sequence length="253" mass="27027">MKLSKITVVATLALILTGCSTNQSKPSKSYQNESKAELNSKAPSKTLKTTNHFTSLTKQIDSKFNHMLLPQLSGMPTNQIVNAKATGTAKHVKIAYSLDKNNLPLNSPKLSNKIYATLTKTTYGTSTAAKQAISFQPASSISGLPKINLGHSITGRTQSGAGQEYISWNEGRWSVSVHGSRVNNNNPKGTAVAAVNMFEKYSLPVPETVGTVALFAGDSTNLSQTITFQKGNQVYTLKANTVGTAIKMAASMK</sequence>
<dbReference type="EMBL" id="BEXA01000005">
    <property type="protein sequence ID" value="GAY73962.1"/>
    <property type="molecule type" value="Genomic_DNA"/>
</dbReference>
<evidence type="ECO:0000313" key="2">
    <source>
        <dbReference type="EMBL" id="GAY73962.1"/>
    </source>
</evidence>
<dbReference type="Proteomes" id="UP000286974">
    <property type="component" value="Unassembled WGS sequence"/>
</dbReference>
<dbReference type="OrthoDB" id="2138638at2"/>
<reference evidence="2 3" key="1">
    <citation type="submission" date="2017-11" db="EMBL/GenBank/DDBJ databases">
        <title>Draft Genome Sequence of Lactobacillus curieae NBRC 111893 isolated from Koso, a Japanese sugar-Vegetable Fermented Beverage.</title>
        <authorList>
            <person name="Chiou T.Y."/>
            <person name="Oshima K."/>
            <person name="Suda W."/>
            <person name="Hattori M."/>
            <person name="Takahashi T."/>
        </authorList>
    </citation>
    <scope>NUCLEOTIDE SEQUENCE [LARGE SCALE GENOMIC DNA]</scope>
    <source>
        <strain evidence="2 3">NBRC111893</strain>
    </source>
</reference>
<feature type="region of interest" description="Disordered" evidence="1">
    <location>
        <begin position="22"/>
        <end position="45"/>
    </location>
</feature>
<proteinExistence type="predicted"/>
<evidence type="ECO:0000256" key="1">
    <source>
        <dbReference type="SAM" id="MobiDB-lite"/>
    </source>
</evidence>
<name>A0A401FNK3_9LACO</name>
<accession>A0A401FNK3</accession>
<gene>
    <name evidence="2" type="ORF">NBRC111893_2108</name>
</gene>
<organism evidence="2 3">
    <name type="scientific">Lentilactobacillus kosonis</name>
    <dbReference type="NCBI Taxonomy" id="2810561"/>
    <lineage>
        <taxon>Bacteria</taxon>
        <taxon>Bacillati</taxon>
        <taxon>Bacillota</taxon>
        <taxon>Bacilli</taxon>
        <taxon>Lactobacillales</taxon>
        <taxon>Lactobacillaceae</taxon>
        <taxon>Lentilactobacillus</taxon>
    </lineage>
</organism>
<keyword evidence="3" id="KW-1185">Reference proteome</keyword>
<feature type="compositionally biased region" description="Polar residues" evidence="1">
    <location>
        <begin position="22"/>
        <end position="33"/>
    </location>
</feature>
<protein>
    <submittedName>
        <fullName evidence="2">Lipoprotein</fullName>
    </submittedName>
</protein>
<keyword evidence="2" id="KW-0449">Lipoprotein</keyword>
<comment type="caution">
    <text evidence="2">The sequence shown here is derived from an EMBL/GenBank/DDBJ whole genome shotgun (WGS) entry which is preliminary data.</text>
</comment>
<dbReference type="RefSeq" id="WP_125008707.1">
    <property type="nucleotide sequence ID" value="NZ_BEXA01000005.1"/>
</dbReference>
<dbReference type="PROSITE" id="PS51257">
    <property type="entry name" value="PROKAR_LIPOPROTEIN"/>
    <property type="match status" value="1"/>
</dbReference>
<dbReference type="AlphaFoldDB" id="A0A401FNK3"/>